<feature type="compositionally biased region" description="Acidic residues" evidence="5">
    <location>
        <begin position="7"/>
        <end position="18"/>
    </location>
</feature>
<dbReference type="PANTHER" id="PTHR46915">
    <property type="entry name" value="UBIQUITIN-LIKE PROTEASE 4-RELATED"/>
    <property type="match status" value="1"/>
</dbReference>
<feature type="compositionally biased region" description="Basic and acidic residues" evidence="5">
    <location>
        <begin position="1068"/>
        <end position="1079"/>
    </location>
</feature>
<reference evidence="7 8" key="1">
    <citation type="submission" date="2011-10" db="EMBL/GenBank/DDBJ databases">
        <authorList>
            <person name="Genoscope - CEA"/>
        </authorList>
    </citation>
    <scope>NUCLEOTIDE SEQUENCE [LARGE SCALE GENOMIC DNA]</scope>
    <source>
        <strain evidence="7 8">RCC 1105</strain>
    </source>
</reference>
<dbReference type="InterPro" id="IPR038765">
    <property type="entry name" value="Papain-like_cys_pep_sf"/>
</dbReference>
<feature type="compositionally biased region" description="Basic and acidic residues" evidence="5">
    <location>
        <begin position="356"/>
        <end position="366"/>
    </location>
</feature>
<dbReference type="SUPFAM" id="SSF54001">
    <property type="entry name" value="Cysteine proteinases"/>
    <property type="match status" value="1"/>
</dbReference>
<feature type="compositionally biased region" description="Basic and acidic residues" evidence="5">
    <location>
        <begin position="184"/>
        <end position="224"/>
    </location>
</feature>
<dbReference type="Proteomes" id="UP000198341">
    <property type="component" value="Chromosome 7"/>
</dbReference>
<dbReference type="eggNOG" id="KOG0779">
    <property type="taxonomic scope" value="Eukaryota"/>
</dbReference>
<feature type="compositionally biased region" description="Basic and acidic residues" evidence="5">
    <location>
        <begin position="1088"/>
        <end position="1097"/>
    </location>
</feature>
<name>K8FHR2_9CHLO</name>
<evidence type="ECO:0000313" key="8">
    <source>
        <dbReference type="Proteomes" id="UP000198341"/>
    </source>
</evidence>
<feature type="compositionally biased region" description="Polar residues" evidence="5">
    <location>
        <begin position="268"/>
        <end position="279"/>
    </location>
</feature>
<feature type="compositionally biased region" description="Basic and acidic residues" evidence="5">
    <location>
        <begin position="19"/>
        <end position="40"/>
    </location>
</feature>
<feature type="region of interest" description="Disordered" evidence="5">
    <location>
        <begin position="953"/>
        <end position="1097"/>
    </location>
</feature>
<sequence>MSSSSDVEMEENREEDNEENRREGREESSKRERRTTTRVDDDVEMTTVETIAKTTAREDFKAFKKSNKRILEEFQSKQKERERYEETAVHYKKHLNRLDILKTETISKIPNSLPKSDYLERVVDFLHEAIPLLERAEKEEGAARKASGEEFIGIVNVSDDDEEVQKKKGEEAWNKVGRLANGELDEKVYTDKPREKRSPKKANAENTDHHGHAERVEKVHEKNNNDGWNRGNGGVSRTKTFSRKKNPTNIGPVNGRGASMVEAARLGFSSNKRATSTPRSAPRAVSPRHEIEHFCPEQFIPSAEKRPKTRNDVGGSGHKVKERMFGVRIDDLEEDDPIEDVQRIGDNSRGNRPRGRGRETREKKEPIVVDLVDSEDDTSNKPIEIDSPIQQRRRTTRQNAGFVGSSVARFGKFTATYPNDGSKGAALINTNDLDCLEPGEMLNDQTIDFYMKKIAVEDFPSLEDKGRCLVMSTYFYQKLTQKSRGASNIAERKDQAYERVKNWTKSINIFDKDFILIPIHAQLHWSLAIISYPGLAANSAERVEMGNIPCIIHLDSMGTNSSHSFDSIRKNLTQWLQREYNRVESERTGGLVEDGATRINNETMRKLNPIVPLQTNGCDCGVFTLLYAQKFIQNLPKEFTLADFESIFYGKVNTRMSFQKLSLHEPYRLLTPRMLDMDKFIEQSWKEEIRKRYGSSEKEEAKEEVKEEENNISLHIVGEKEEEEEEVNDLRDEEDEDVKHFKSKMQPSPEEEGEKNSENKENDLKSSEEVAIISETDGKSGCEKEKKREEKKEEQETRMSIEKILQTFPKTWIQTNCPEMFRETWFPPMECAEQMRVRISLMILEALQEKMISKYKELEAMQNALPESEKENEENAVVKNFKNVTQLVPIFRDAVDENFKSLSALDRNVCEAKLKMERSEKRRINECLQKIFTAREKEDENVQRLNKHLELREERKRQKTGESSDDDDAVRIIGYKSKPGKQVQTTLQRSGDELFERGRTIWKDGIQPPPRRGEQAKTRAPSPPRTRGTLNDSNDIAKKMRRSHNTRDQSSNQETMRDARIRLLTQKPAREQTPPEKKAGWLPGSIVDRFKRRDKES</sequence>
<accession>K8FHR2</accession>
<feature type="compositionally biased region" description="Basic and acidic residues" evidence="5">
    <location>
        <begin position="776"/>
        <end position="798"/>
    </location>
</feature>
<feature type="compositionally biased region" description="Basic and acidic residues" evidence="5">
    <location>
        <begin position="990"/>
        <end position="1002"/>
    </location>
</feature>
<evidence type="ECO:0000313" key="7">
    <source>
        <dbReference type="EMBL" id="CCO66084.1"/>
    </source>
</evidence>
<evidence type="ECO:0000256" key="4">
    <source>
        <dbReference type="ARBA" id="ARBA00022807"/>
    </source>
</evidence>
<feature type="compositionally biased region" description="Basic and acidic residues" evidence="5">
    <location>
        <begin position="691"/>
        <end position="709"/>
    </location>
</feature>
<dbReference type="RefSeq" id="XP_007511996.1">
    <property type="nucleotide sequence ID" value="XM_007511934.1"/>
</dbReference>
<dbReference type="PROSITE" id="PS50600">
    <property type="entry name" value="ULP_PROTEASE"/>
    <property type="match status" value="1"/>
</dbReference>
<evidence type="ECO:0000256" key="2">
    <source>
        <dbReference type="ARBA" id="ARBA00022670"/>
    </source>
</evidence>
<feature type="region of interest" description="Disordered" evidence="5">
    <location>
        <begin position="691"/>
        <end position="798"/>
    </location>
</feature>
<feature type="compositionally biased region" description="Basic and acidic residues" evidence="5">
    <location>
        <begin position="754"/>
        <end position="768"/>
    </location>
</feature>
<keyword evidence="8" id="KW-1185">Reference proteome</keyword>
<comment type="similarity">
    <text evidence="1">Belongs to the peptidase C48 family.</text>
</comment>
<feature type="region of interest" description="Disordered" evidence="5">
    <location>
        <begin position="163"/>
        <end position="258"/>
    </location>
</feature>
<feature type="region of interest" description="Disordered" evidence="5">
    <location>
        <begin position="334"/>
        <end position="366"/>
    </location>
</feature>
<proteinExistence type="inferred from homology"/>
<dbReference type="InterPro" id="IPR003653">
    <property type="entry name" value="Peptidase_C48_C"/>
</dbReference>
<feature type="region of interest" description="Disordered" evidence="5">
    <location>
        <begin position="1"/>
        <end position="41"/>
    </location>
</feature>
<dbReference type="AlphaFoldDB" id="K8FHR2"/>
<keyword evidence="4" id="KW-0788">Thiol protease</keyword>
<dbReference type="KEGG" id="bpg:Bathy07g03420"/>
<feature type="region of interest" description="Disordered" evidence="5">
    <location>
        <begin position="268"/>
        <end position="287"/>
    </location>
</feature>
<feature type="domain" description="Ubiquitin-like protease family profile" evidence="6">
    <location>
        <begin position="426"/>
        <end position="631"/>
    </location>
</feature>
<evidence type="ECO:0000256" key="3">
    <source>
        <dbReference type="ARBA" id="ARBA00022801"/>
    </source>
</evidence>
<gene>
    <name evidence="7" type="ORF">Bathy07g03420</name>
</gene>
<dbReference type="Pfam" id="PF02902">
    <property type="entry name" value="Peptidase_C48"/>
    <property type="match status" value="1"/>
</dbReference>
<feature type="compositionally biased region" description="Basic and acidic residues" evidence="5">
    <location>
        <begin position="164"/>
        <end position="173"/>
    </location>
</feature>
<evidence type="ECO:0000256" key="5">
    <source>
        <dbReference type="SAM" id="MobiDB-lite"/>
    </source>
</evidence>
<dbReference type="OrthoDB" id="568156at2759"/>
<dbReference type="PANTHER" id="PTHR46915:SF2">
    <property type="entry name" value="UBIQUITIN-LIKE PROTEASE 4"/>
    <property type="match status" value="1"/>
</dbReference>
<protein>
    <recommendedName>
        <fullName evidence="6">Ubiquitin-like protease family profile domain-containing protein</fullName>
    </recommendedName>
</protein>
<feature type="compositionally biased region" description="Acidic residues" evidence="5">
    <location>
        <begin position="720"/>
        <end position="736"/>
    </location>
</feature>
<dbReference type="GO" id="GO:0006508">
    <property type="term" value="P:proteolysis"/>
    <property type="evidence" value="ECO:0007669"/>
    <property type="project" value="UniProtKB-KW"/>
</dbReference>
<keyword evidence="3" id="KW-0378">Hydrolase</keyword>
<dbReference type="GO" id="GO:0008234">
    <property type="term" value="F:cysteine-type peptidase activity"/>
    <property type="evidence" value="ECO:0007669"/>
    <property type="project" value="UniProtKB-KW"/>
</dbReference>
<keyword evidence="2" id="KW-0645">Protease</keyword>
<evidence type="ECO:0000259" key="6">
    <source>
        <dbReference type="PROSITE" id="PS50600"/>
    </source>
</evidence>
<dbReference type="EMBL" id="FO082272">
    <property type="protein sequence ID" value="CCO66084.1"/>
    <property type="molecule type" value="Genomic_DNA"/>
</dbReference>
<evidence type="ECO:0000256" key="1">
    <source>
        <dbReference type="ARBA" id="ARBA00005234"/>
    </source>
</evidence>
<dbReference type="GO" id="GO:0016926">
    <property type="term" value="P:protein desumoylation"/>
    <property type="evidence" value="ECO:0007669"/>
    <property type="project" value="UniProtKB-ARBA"/>
</dbReference>
<dbReference type="STRING" id="41875.K8FHR2"/>
<feature type="compositionally biased region" description="Basic and acidic residues" evidence="5">
    <location>
        <begin position="953"/>
        <end position="962"/>
    </location>
</feature>
<dbReference type="Gene3D" id="3.30.310.130">
    <property type="entry name" value="Ubiquitin-related"/>
    <property type="match status" value="1"/>
</dbReference>
<dbReference type="Gene3D" id="1.10.418.20">
    <property type="match status" value="1"/>
</dbReference>
<dbReference type="GeneID" id="19014831"/>
<organism evidence="7 8">
    <name type="scientific">Bathycoccus prasinos</name>
    <dbReference type="NCBI Taxonomy" id="41875"/>
    <lineage>
        <taxon>Eukaryota</taxon>
        <taxon>Viridiplantae</taxon>
        <taxon>Chlorophyta</taxon>
        <taxon>Mamiellophyceae</taxon>
        <taxon>Mamiellales</taxon>
        <taxon>Bathycoccaceae</taxon>
        <taxon>Bathycoccus</taxon>
    </lineage>
</organism>